<dbReference type="RefSeq" id="WP_302877143.1">
    <property type="nucleotide sequence ID" value="NZ_JAUMKJ010000002.1"/>
</dbReference>
<accession>A0ABT8V333</accession>
<name>A0ABT8V333_9BACL</name>
<evidence type="ECO:0000313" key="3">
    <source>
        <dbReference type="Proteomes" id="UP001168883"/>
    </source>
</evidence>
<evidence type="ECO:0000256" key="1">
    <source>
        <dbReference type="SAM" id="MobiDB-lite"/>
    </source>
</evidence>
<keyword evidence="3" id="KW-1185">Reference proteome</keyword>
<reference evidence="2" key="1">
    <citation type="submission" date="2023-07" db="EMBL/GenBank/DDBJ databases">
        <authorList>
            <person name="Aktuganov G."/>
            <person name="Boyko T."/>
            <person name="Delegan Y."/>
            <person name="Galimzianova N."/>
            <person name="Gilvanova E."/>
            <person name="Korobov V."/>
            <person name="Kuzmina L."/>
            <person name="Melentiev A."/>
            <person name="Milman P."/>
            <person name="Ryabova A."/>
            <person name="Stupak E."/>
            <person name="Yasakov T."/>
            <person name="Zharikova N."/>
            <person name="Zhurenko E."/>
        </authorList>
    </citation>
    <scope>NUCLEOTIDE SEQUENCE</scope>
    <source>
        <strain evidence="2">IB-739</strain>
    </source>
</reference>
<sequence length="90" mass="9724">MRLYIPTLLAVQSNLTSPGKASEKAGASKSNPDFTGAAVLPGKERHGWISGQALTEKEMESLIVELSLDGSEPRAFSFAIDCKNLKFRTL</sequence>
<proteinExistence type="predicted"/>
<dbReference type="Proteomes" id="UP001168883">
    <property type="component" value="Unassembled WGS sequence"/>
</dbReference>
<gene>
    <name evidence="2" type="ORF">Q3C12_02410</name>
</gene>
<evidence type="ECO:0000313" key="2">
    <source>
        <dbReference type="EMBL" id="MDO3675839.1"/>
    </source>
</evidence>
<comment type="caution">
    <text evidence="2">The sequence shown here is derived from an EMBL/GenBank/DDBJ whole genome shotgun (WGS) entry which is preliminary data.</text>
</comment>
<protein>
    <submittedName>
        <fullName evidence="2">Uncharacterized protein</fullName>
    </submittedName>
</protein>
<feature type="region of interest" description="Disordered" evidence="1">
    <location>
        <begin position="15"/>
        <end position="36"/>
    </location>
</feature>
<dbReference type="EMBL" id="JAUMKJ010000002">
    <property type="protein sequence ID" value="MDO3675839.1"/>
    <property type="molecule type" value="Genomic_DNA"/>
</dbReference>
<organism evidence="2 3">
    <name type="scientific">Paenibacillus ehimensis</name>
    <dbReference type="NCBI Taxonomy" id="79264"/>
    <lineage>
        <taxon>Bacteria</taxon>
        <taxon>Bacillati</taxon>
        <taxon>Bacillota</taxon>
        <taxon>Bacilli</taxon>
        <taxon>Bacillales</taxon>
        <taxon>Paenibacillaceae</taxon>
        <taxon>Paenibacillus</taxon>
    </lineage>
</organism>